<keyword evidence="5" id="KW-1185">Reference proteome</keyword>
<dbReference type="GO" id="GO:0000149">
    <property type="term" value="F:SNARE binding"/>
    <property type="evidence" value="ECO:0007669"/>
    <property type="project" value="TreeGrafter"/>
</dbReference>
<dbReference type="PANTHER" id="PTHR19957:SF38">
    <property type="entry name" value="LD27581P"/>
    <property type="match status" value="1"/>
</dbReference>
<feature type="coiled-coil region" evidence="2">
    <location>
        <begin position="136"/>
        <end position="173"/>
    </location>
</feature>
<dbReference type="GO" id="GO:0005484">
    <property type="term" value="F:SNAP receptor activity"/>
    <property type="evidence" value="ECO:0007669"/>
    <property type="project" value="InterPro"/>
</dbReference>
<dbReference type="GO" id="GO:0048278">
    <property type="term" value="P:vesicle docking"/>
    <property type="evidence" value="ECO:0007669"/>
    <property type="project" value="TreeGrafter"/>
</dbReference>
<feature type="domain" description="T-SNARE coiled-coil homology" evidence="3">
    <location>
        <begin position="150"/>
        <end position="212"/>
    </location>
</feature>
<dbReference type="SMART" id="SM00397">
    <property type="entry name" value="t_SNARE"/>
    <property type="match status" value="1"/>
</dbReference>
<comment type="similarity">
    <text evidence="1">Belongs to the syntaxin family.</text>
</comment>
<dbReference type="InterPro" id="IPR045242">
    <property type="entry name" value="Syntaxin"/>
</dbReference>
<dbReference type="SUPFAM" id="SSF47661">
    <property type="entry name" value="t-snare proteins"/>
    <property type="match status" value="1"/>
</dbReference>
<dbReference type="InterPro" id="IPR006012">
    <property type="entry name" value="Syntaxin/epimorphin_CS"/>
</dbReference>
<dbReference type="PROSITE" id="PS50192">
    <property type="entry name" value="T_SNARE"/>
    <property type="match status" value="1"/>
</dbReference>
<reference evidence="4" key="1">
    <citation type="submission" date="2019-08" db="EMBL/GenBank/DDBJ databases">
        <title>The improved chromosome-level genome for the pearl oyster Pinctada fucata martensii using PacBio sequencing and Hi-C.</title>
        <authorList>
            <person name="Zheng Z."/>
        </authorList>
    </citation>
    <scope>NUCLEOTIDE SEQUENCE</scope>
    <source>
        <strain evidence="4">ZZ-2019</strain>
        <tissue evidence="4">Adductor muscle</tissue>
    </source>
</reference>
<dbReference type="AlphaFoldDB" id="A0AA89C4S0"/>
<dbReference type="Pfam" id="PF05739">
    <property type="entry name" value="SNARE"/>
    <property type="match status" value="1"/>
</dbReference>
<dbReference type="InterPro" id="IPR000727">
    <property type="entry name" value="T_SNARE_dom"/>
</dbReference>
<proteinExistence type="inferred from homology"/>
<evidence type="ECO:0000313" key="5">
    <source>
        <dbReference type="Proteomes" id="UP001186944"/>
    </source>
</evidence>
<dbReference type="GO" id="GO:0006886">
    <property type="term" value="P:intracellular protein transport"/>
    <property type="evidence" value="ECO:0007669"/>
    <property type="project" value="InterPro"/>
</dbReference>
<evidence type="ECO:0000256" key="2">
    <source>
        <dbReference type="SAM" id="Coils"/>
    </source>
</evidence>
<dbReference type="Gene3D" id="1.20.5.110">
    <property type="match status" value="1"/>
</dbReference>
<gene>
    <name evidence="4" type="ORF">FSP39_006030</name>
</gene>
<dbReference type="InterPro" id="IPR010989">
    <property type="entry name" value="SNARE"/>
</dbReference>
<dbReference type="CDD" id="cd15847">
    <property type="entry name" value="SNARE_syntaxin7_like"/>
    <property type="match status" value="1"/>
</dbReference>
<sequence>MLSEISGESTGLFLGGLNFALQACRDNMLVNTSNIALIIAFHDLDGECLHVLTPHTKFKGLSCTCHEISTNTHKLVNETTRNLKTIASMRGLERKVAEKVKKSVKLTPKPPPSMGGGFNDGFDDDQTRFMEEARRREELQAQEQIIEDDLALIQDREERIRQLESDILDVNEIFRDLATMVNEQGETIDSIEANVEKASSHVEAGTQQLSKASEYQVCYESLSSYPNNLQKEISEEDVYTCDNINSGRSCGRYNHSDTGQEMMFAVTKRCVCVYV</sequence>
<dbReference type="GO" id="GO:0012505">
    <property type="term" value="C:endomembrane system"/>
    <property type="evidence" value="ECO:0007669"/>
    <property type="project" value="TreeGrafter"/>
</dbReference>
<dbReference type="Proteomes" id="UP001186944">
    <property type="component" value="Unassembled WGS sequence"/>
</dbReference>
<dbReference type="GO" id="GO:0031201">
    <property type="term" value="C:SNARE complex"/>
    <property type="evidence" value="ECO:0007669"/>
    <property type="project" value="TreeGrafter"/>
</dbReference>
<dbReference type="PANTHER" id="PTHR19957">
    <property type="entry name" value="SYNTAXIN"/>
    <property type="match status" value="1"/>
</dbReference>
<accession>A0AA89C4S0</accession>
<organism evidence="4 5">
    <name type="scientific">Pinctada imbricata</name>
    <name type="common">Atlantic pearl-oyster</name>
    <name type="synonym">Pinctada martensii</name>
    <dbReference type="NCBI Taxonomy" id="66713"/>
    <lineage>
        <taxon>Eukaryota</taxon>
        <taxon>Metazoa</taxon>
        <taxon>Spiralia</taxon>
        <taxon>Lophotrochozoa</taxon>
        <taxon>Mollusca</taxon>
        <taxon>Bivalvia</taxon>
        <taxon>Autobranchia</taxon>
        <taxon>Pteriomorphia</taxon>
        <taxon>Pterioida</taxon>
        <taxon>Pterioidea</taxon>
        <taxon>Pteriidae</taxon>
        <taxon>Pinctada</taxon>
    </lineage>
</organism>
<keyword evidence="2" id="KW-0175">Coiled coil</keyword>
<evidence type="ECO:0000256" key="1">
    <source>
        <dbReference type="ARBA" id="ARBA00009063"/>
    </source>
</evidence>
<evidence type="ECO:0000313" key="4">
    <source>
        <dbReference type="EMBL" id="KAK3094772.1"/>
    </source>
</evidence>
<comment type="caution">
    <text evidence="4">The sequence shown here is derived from an EMBL/GenBank/DDBJ whole genome shotgun (WGS) entry which is preliminary data.</text>
</comment>
<protein>
    <recommendedName>
        <fullName evidence="3">t-SNARE coiled-coil homology domain-containing protein</fullName>
    </recommendedName>
</protein>
<dbReference type="EMBL" id="VSWD01000008">
    <property type="protein sequence ID" value="KAK3094772.1"/>
    <property type="molecule type" value="Genomic_DNA"/>
</dbReference>
<dbReference type="PROSITE" id="PS00914">
    <property type="entry name" value="SYNTAXIN"/>
    <property type="match status" value="1"/>
</dbReference>
<dbReference type="GO" id="GO:0006906">
    <property type="term" value="P:vesicle fusion"/>
    <property type="evidence" value="ECO:0007669"/>
    <property type="project" value="TreeGrafter"/>
</dbReference>
<evidence type="ECO:0000259" key="3">
    <source>
        <dbReference type="PROSITE" id="PS50192"/>
    </source>
</evidence>
<name>A0AA89C4S0_PINIB</name>